<gene>
    <name evidence="2" type="ORF">LAWI1_G002989</name>
</gene>
<reference evidence="2 3" key="1">
    <citation type="submission" date="2018-05" db="EMBL/GenBank/DDBJ databases">
        <title>Genome sequencing and assembly of the regulated plant pathogen Lachnellula willkommii and related sister species for the development of diagnostic species identification markers.</title>
        <authorList>
            <person name="Giroux E."/>
            <person name="Bilodeau G."/>
        </authorList>
    </citation>
    <scope>NUCLEOTIDE SEQUENCE [LARGE SCALE GENOMIC DNA]</scope>
    <source>
        <strain evidence="2 3">CBS 172.35</strain>
    </source>
</reference>
<organism evidence="2 3">
    <name type="scientific">Lachnellula willkommii</name>
    <dbReference type="NCBI Taxonomy" id="215461"/>
    <lineage>
        <taxon>Eukaryota</taxon>
        <taxon>Fungi</taxon>
        <taxon>Dikarya</taxon>
        <taxon>Ascomycota</taxon>
        <taxon>Pezizomycotina</taxon>
        <taxon>Leotiomycetes</taxon>
        <taxon>Helotiales</taxon>
        <taxon>Lachnaceae</taxon>
        <taxon>Lachnellula</taxon>
    </lineage>
</organism>
<dbReference type="EMBL" id="QGML01000119">
    <property type="protein sequence ID" value="TVY93524.1"/>
    <property type="molecule type" value="Genomic_DNA"/>
</dbReference>
<feature type="region of interest" description="Disordered" evidence="1">
    <location>
        <begin position="44"/>
        <end position="75"/>
    </location>
</feature>
<dbReference type="AlphaFoldDB" id="A0A559MKP0"/>
<keyword evidence="3" id="KW-1185">Reference proteome</keyword>
<evidence type="ECO:0000313" key="2">
    <source>
        <dbReference type="EMBL" id="TVY93524.1"/>
    </source>
</evidence>
<dbReference type="Proteomes" id="UP000315522">
    <property type="component" value="Unassembled WGS sequence"/>
</dbReference>
<protein>
    <submittedName>
        <fullName evidence="2">Uncharacterized protein</fullName>
    </submittedName>
</protein>
<feature type="compositionally biased region" description="Basic and acidic residues" evidence="1">
    <location>
        <begin position="44"/>
        <end position="63"/>
    </location>
</feature>
<evidence type="ECO:0000313" key="3">
    <source>
        <dbReference type="Proteomes" id="UP000315522"/>
    </source>
</evidence>
<sequence>MPALKRNIALTALAGVGALVAVNTLTKPSKTQSIAAGMRRQLDDYNSDIHPDSTDESLKDTRFEGAQLVDGERKP</sequence>
<evidence type="ECO:0000256" key="1">
    <source>
        <dbReference type="SAM" id="MobiDB-lite"/>
    </source>
</evidence>
<name>A0A559MKP0_9HELO</name>
<accession>A0A559MKP0</accession>
<proteinExistence type="predicted"/>
<comment type="caution">
    <text evidence="2">The sequence shown here is derived from an EMBL/GenBank/DDBJ whole genome shotgun (WGS) entry which is preliminary data.</text>
</comment>